<dbReference type="SUPFAM" id="SSF47226">
    <property type="entry name" value="Histidine-containing phosphotransfer domain, HPT domain"/>
    <property type="match status" value="1"/>
</dbReference>
<evidence type="ECO:0000313" key="4">
    <source>
        <dbReference type="Proteomes" id="UP000594892"/>
    </source>
</evidence>
<reference evidence="3" key="2">
    <citation type="submission" date="2022-06" db="EMBL/GenBank/DDBJ databases">
        <title>Draft genome sequence of Burkholderia glumae strain GR20004 isolated from rice panicle showing bacterial panicle blight.</title>
        <authorList>
            <person name="Choi S.Y."/>
            <person name="Lee Y.H."/>
        </authorList>
    </citation>
    <scope>NUCLEOTIDE SEQUENCE</scope>
    <source>
        <strain evidence="3">GR20004</strain>
    </source>
</reference>
<proteinExistence type="predicted"/>
<dbReference type="InterPro" id="IPR036641">
    <property type="entry name" value="HPT_dom_sf"/>
</dbReference>
<accession>A0AAQ0BUQ6</accession>
<protein>
    <submittedName>
        <fullName evidence="2">Hpt domain-containing protein</fullName>
    </submittedName>
</protein>
<feature type="compositionally biased region" description="Basic and acidic residues" evidence="1">
    <location>
        <begin position="1"/>
        <end position="13"/>
    </location>
</feature>
<evidence type="ECO:0000256" key="1">
    <source>
        <dbReference type="SAM" id="MobiDB-lite"/>
    </source>
</evidence>
<dbReference type="Gene3D" id="1.20.120.160">
    <property type="entry name" value="HPT domain"/>
    <property type="match status" value="1"/>
</dbReference>
<sequence>MAVIVDRDDDARGEGIGGGDTARDRAVAMESQRPVALNALQILTPLPQEAYGRMVRRVSQFFSVPIGLISFVGRLEHGQKIGVLYLADTRPRVFDDAAQAAIAGRCIATPHELAADDTPDLARDVVSTYLVNAGPQAASLADALERDAFHEAAALAHTLKASSTYAGALAIRRADGRYRAACRVRRHRCATARGTDRRRGCAGAAAFVDAVCRGRYRWLSCQDRAARCAAARRAVPLLAGLSWRRLPRLPAGSASRSGRAALRCRRGCRSAARLDASEPRAACPVAAPCERKRRDR</sequence>
<keyword evidence="5" id="KW-1185">Reference proteome</keyword>
<dbReference type="GO" id="GO:0000160">
    <property type="term" value="P:phosphorelay signal transduction system"/>
    <property type="evidence" value="ECO:0007669"/>
    <property type="project" value="InterPro"/>
</dbReference>
<gene>
    <name evidence="2" type="ORF">I6H06_16170</name>
    <name evidence="3" type="ORF">NFI99_24820</name>
</gene>
<name>A0AAQ0BUQ6_BURGL</name>
<dbReference type="GeneID" id="45698919"/>
<feature type="region of interest" description="Disordered" evidence="1">
    <location>
        <begin position="1"/>
        <end position="22"/>
    </location>
</feature>
<dbReference type="Proteomes" id="UP000594892">
    <property type="component" value="Chromosome 2"/>
</dbReference>
<dbReference type="RefSeq" id="WP_080569294.1">
    <property type="nucleotide sequence ID" value="NZ_CP021074.1"/>
</dbReference>
<dbReference type="Proteomes" id="UP001056386">
    <property type="component" value="Chromosome 1"/>
</dbReference>
<dbReference type="AlphaFoldDB" id="A0AAQ0BUQ6"/>
<dbReference type="EMBL" id="CP065601">
    <property type="protein sequence ID" value="QPQ94644.1"/>
    <property type="molecule type" value="Genomic_DNA"/>
</dbReference>
<evidence type="ECO:0000313" key="5">
    <source>
        <dbReference type="Proteomes" id="UP001056386"/>
    </source>
</evidence>
<dbReference type="EMBL" id="CP099587">
    <property type="protein sequence ID" value="USS44841.1"/>
    <property type="molecule type" value="Genomic_DNA"/>
</dbReference>
<organism evidence="2 4">
    <name type="scientific">Burkholderia glumae</name>
    <name type="common">Pseudomonas glumae</name>
    <dbReference type="NCBI Taxonomy" id="337"/>
    <lineage>
        <taxon>Bacteria</taxon>
        <taxon>Pseudomonadati</taxon>
        <taxon>Pseudomonadota</taxon>
        <taxon>Betaproteobacteria</taxon>
        <taxon>Burkholderiales</taxon>
        <taxon>Burkholderiaceae</taxon>
        <taxon>Burkholderia</taxon>
    </lineage>
</organism>
<evidence type="ECO:0000313" key="3">
    <source>
        <dbReference type="EMBL" id="USS44841.1"/>
    </source>
</evidence>
<reference evidence="2 4" key="1">
    <citation type="submission" date="2020-12" db="EMBL/GenBank/DDBJ databases">
        <title>FDA dAtabase for Regulatory Grade micrObial Sequences (FDA-ARGOS): Supporting development and validation of Infectious Disease Dx tests.</title>
        <authorList>
            <person name="Minogue T."/>
            <person name="Wolcott M."/>
            <person name="Wasieloski L."/>
            <person name="Aguilar W."/>
            <person name="Moore D."/>
            <person name="Jaissle J."/>
            <person name="Tallon L."/>
            <person name="Sadzewicz L."/>
            <person name="Zhao X."/>
            <person name="Boylan J."/>
            <person name="Ott S."/>
            <person name="Bowen H."/>
            <person name="Vavikolanu K."/>
            <person name="Mehta A."/>
            <person name="Aluvathingal J."/>
            <person name="Nadendla S."/>
            <person name="Yan Y."/>
            <person name="Sichtig H."/>
        </authorList>
    </citation>
    <scope>NUCLEOTIDE SEQUENCE [LARGE SCALE GENOMIC DNA]</scope>
    <source>
        <strain evidence="2 4">FDAARGOS_949</strain>
    </source>
</reference>
<evidence type="ECO:0000313" key="2">
    <source>
        <dbReference type="EMBL" id="QPQ94644.1"/>
    </source>
</evidence>